<feature type="transmembrane region" description="Helical" evidence="6">
    <location>
        <begin position="94"/>
        <end position="116"/>
    </location>
</feature>
<keyword evidence="5 6" id="KW-0472">Membrane</keyword>
<dbReference type="GO" id="GO:0016020">
    <property type="term" value="C:membrane"/>
    <property type="evidence" value="ECO:0007669"/>
    <property type="project" value="UniProtKB-SubCell"/>
</dbReference>
<dbReference type="KEGG" id="tng:GSTEN00032099G001"/>
<feature type="transmembrane region" description="Helical" evidence="6">
    <location>
        <begin position="193"/>
        <end position="210"/>
    </location>
</feature>
<accession>Q4RMD2</accession>
<evidence type="ECO:0000256" key="4">
    <source>
        <dbReference type="ARBA" id="ARBA00022989"/>
    </source>
</evidence>
<feature type="transmembrane region" description="Helical" evidence="6">
    <location>
        <begin position="162"/>
        <end position="181"/>
    </location>
</feature>
<comment type="caution">
    <text evidence="7">The sequence shown here is derived from an EMBL/GenBank/DDBJ whole genome shotgun (WGS) entry which is preliminary data.</text>
</comment>
<evidence type="ECO:0000256" key="1">
    <source>
        <dbReference type="ARBA" id="ARBA00004141"/>
    </source>
</evidence>
<dbReference type="GO" id="GO:0015095">
    <property type="term" value="F:magnesium ion transmembrane transporter activity"/>
    <property type="evidence" value="ECO:0007669"/>
    <property type="project" value="InterPro"/>
</dbReference>
<name>Q4RMD2_TETNG</name>
<dbReference type="InterPro" id="IPR008521">
    <property type="entry name" value="Mg_trans_NIPA"/>
</dbReference>
<evidence type="ECO:0000256" key="6">
    <source>
        <dbReference type="SAM" id="Phobius"/>
    </source>
</evidence>
<protein>
    <submittedName>
        <fullName evidence="7">(spotted green pufferfish) hypothetical protein</fullName>
    </submittedName>
</protein>
<comment type="similarity">
    <text evidence="2">Belongs to the NIPA family.</text>
</comment>
<dbReference type="EMBL" id="CAAE01015019">
    <property type="protein sequence ID" value="CAG10450.1"/>
    <property type="molecule type" value="Genomic_DNA"/>
</dbReference>
<organism evidence="7">
    <name type="scientific">Tetraodon nigroviridis</name>
    <name type="common">Spotted green pufferfish</name>
    <name type="synonym">Chelonodon nigroviridis</name>
    <dbReference type="NCBI Taxonomy" id="99883"/>
    <lineage>
        <taxon>Eukaryota</taxon>
        <taxon>Metazoa</taxon>
        <taxon>Chordata</taxon>
        <taxon>Craniata</taxon>
        <taxon>Vertebrata</taxon>
        <taxon>Euteleostomi</taxon>
        <taxon>Actinopterygii</taxon>
        <taxon>Neopterygii</taxon>
        <taxon>Teleostei</taxon>
        <taxon>Neoteleostei</taxon>
        <taxon>Acanthomorphata</taxon>
        <taxon>Eupercaria</taxon>
        <taxon>Tetraodontiformes</taxon>
        <taxon>Tetradontoidea</taxon>
        <taxon>Tetraodontidae</taxon>
        <taxon>Tetraodon</taxon>
    </lineage>
</organism>
<dbReference type="PANTHER" id="PTHR12570:SF14">
    <property type="entry name" value="NIPA-LIKE PROTEIN 3"/>
    <property type="match status" value="1"/>
</dbReference>
<dbReference type="AlphaFoldDB" id="Q4RMD2"/>
<dbReference type="OrthoDB" id="165382at2759"/>
<comment type="subcellular location">
    <subcellularLocation>
        <location evidence="1">Membrane</location>
        <topology evidence="1">Multi-pass membrane protein</topology>
    </subcellularLocation>
</comment>
<evidence type="ECO:0000256" key="5">
    <source>
        <dbReference type="ARBA" id="ARBA00023136"/>
    </source>
</evidence>
<reference evidence="7" key="1">
    <citation type="journal article" date="2004" name="Nature">
        <title>Genome duplication in the teleost fish Tetraodon nigroviridis reveals the early vertebrate proto-karyotype.</title>
        <authorList>
            <person name="Jaillon O."/>
            <person name="Aury J.-M."/>
            <person name="Brunet F."/>
            <person name="Petit J.-L."/>
            <person name="Stange-Thomann N."/>
            <person name="Mauceli E."/>
            <person name="Bouneau L."/>
            <person name="Fischer C."/>
            <person name="Ozouf-Costaz C."/>
            <person name="Bernot A."/>
            <person name="Nicaud S."/>
            <person name="Jaffe D."/>
            <person name="Fisher S."/>
            <person name="Lutfalla G."/>
            <person name="Dossat C."/>
            <person name="Segurens B."/>
            <person name="Dasilva C."/>
            <person name="Salanoubat M."/>
            <person name="Levy M."/>
            <person name="Boudet N."/>
            <person name="Castellano S."/>
            <person name="Anthouard V."/>
            <person name="Jubin C."/>
            <person name="Castelli V."/>
            <person name="Katinka M."/>
            <person name="Vacherie B."/>
            <person name="Biemont C."/>
            <person name="Skalli Z."/>
            <person name="Cattolico L."/>
            <person name="Poulain J."/>
            <person name="De Berardinis V."/>
            <person name="Cruaud C."/>
            <person name="Duprat S."/>
            <person name="Brottier P."/>
            <person name="Coutanceau J.-P."/>
            <person name="Gouzy J."/>
            <person name="Parra G."/>
            <person name="Lardier G."/>
            <person name="Chapple C."/>
            <person name="McKernan K.J."/>
            <person name="McEwan P."/>
            <person name="Bosak S."/>
            <person name="Kellis M."/>
            <person name="Volff J.-N."/>
            <person name="Guigo R."/>
            <person name="Zody M.C."/>
            <person name="Mesirov J."/>
            <person name="Lindblad-Toh K."/>
            <person name="Birren B."/>
            <person name="Nusbaum C."/>
            <person name="Kahn D."/>
            <person name="Robinson-Rechavi M."/>
            <person name="Laudet V."/>
            <person name="Schachter V."/>
            <person name="Quetier F."/>
            <person name="Saurin W."/>
            <person name="Scarpelli C."/>
            <person name="Wincker P."/>
            <person name="Lander E.S."/>
            <person name="Weissenbach J."/>
            <person name="Roest Crollius H."/>
        </authorList>
    </citation>
    <scope>NUCLEOTIDE SEQUENCE [LARGE SCALE GENOMIC DNA]</scope>
</reference>
<evidence type="ECO:0000256" key="2">
    <source>
        <dbReference type="ARBA" id="ARBA00007230"/>
    </source>
</evidence>
<feature type="transmembrane region" description="Helical" evidence="6">
    <location>
        <begin position="33"/>
        <end position="50"/>
    </location>
</feature>
<feature type="transmembrane region" description="Helical" evidence="6">
    <location>
        <begin position="249"/>
        <end position="269"/>
    </location>
</feature>
<keyword evidence="3 6" id="KW-0812">Transmembrane</keyword>
<keyword evidence="4 6" id="KW-1133">Transmembrane helix</keyword>
<evidence type="ECO:0000256" key="3">
    <source>
        <dbReference type="ARBA" id="ARBA00022692"/>
    </source>
</evidence>
<feature type="transmembrane region" description="Helical" evidence="6">
    <location>
        <begin position="57"/>
        <end position="74"/>
    </location>
</feature>
<dbReference type="Pfam" id="PF05653">
    <property type="entry name" value="Mg_trans_NIPA"/>
    <property type="match status" value="1"/>
</dbReference>
<feature type="transmembrane region" description="Helical" evidence="6">
    <location>
        <begin position="123"/>
        <end position="142"/>
    </location>
</feature>
<gene>
    <name evidence="7" type="ORF">GSTENG00032099001</name>
</gene>
<evidence type="ECO:0000313" key="7">
    <source>
        <dbReference type="EMBL" id="CAG10450.1"/>
    </source>
</evidence>
<sequence length="320" mass="35242">MRLAGAKDPRPFYCTKTWWCGFVLTVLGEGANFVSYAFAPLSLIAPLNAVSIVENYGLSFFGCVLTIGAIYLFVTFGPNSHEQLKAENIVKHVVAWPVLLYLLVEIVAFCLLFYFYKTHHANYLIISLLLVSLLGSVTGITVKAVSSMLVLTVKGTMQLNYPIFSVMFVCMVASVAFQARFLSQACKLYEPSLIASVNYILTTSLAIVAGEESDAASRCKEKSPNCKHPVVEFVFPGAVFYLEFKNEDVLHICLFLLGSAFCFLGVFLITKNRKNPQTFEPFVTMDMASGVPTIHDKGLVDFNGSFTYGTLVNEDGVAQT</sequence>
<feature type="non-terminal residue" evidence="7">
    <location>
        <position position="320"/>
    </location>
</feature>
<dbReference type="PANTHER" id="PTHR12570">
    <property type="match status" value="1"/>
</dbReference>
<reference evidence="7" key="2">
    <citation type="submission" date="2004-02" db="EMBL/GenBank/DDBJ databases">
        <authorList>
            <consortium name="Genoscope"/>
            <consortium name="Whitehead Institute Centre for Genome Research"/>
        </authorList>
    </citation>
    <scope>NUCLEOTIDE SEQUENCE</scope>
</reference>
<proteinExistence type="inferred from homology"/>